<accession>A0A917HI08</accession>
<dbReference type="Proteomes" id="UP000660862">
    <property type="component" value="Unassembled WGS sequence"/>
</dbReference>
<gene>
    <name evidence="1" type="ORF">GCM10007415_10210</name>
</gene>
<reference evidence="1" key="2">
    <citation type="submission" date="2020-09" db="EMBL/GenBank/DDBJ databases">
        <authorList>
            <person name="Sun Q."/>
            <person name="Zhou Y."/>
        </authorList>
    </citation>
    <scope>NUCLEOTIDE SEQUENCE</scope>
    <source>
        <strain evidence="1">CGMCC 1.12195</strain>
    </source>
</reference>
<dbReference type="Gene3D" id="3.30.420.40">
    <property type="match status" value="2"/>
</dbReference>
<evidence type="ECO:0000313" key="2">
    <source>
        <dbReference type="Proteomes" id="UP000660862"/>
    </source>
</evidence>
<sequence>MQAIIVLIYQRLMIIVADGGSTKTNWCLINEDGNKIHFNTEGYNPFFVDTSYIISSLKKALPSDLPLEQITEVNYYGAGVHGESKAGIVSQAISSVFTGASVFVGHDLLAAARALLAHQPGFVAILGTGTNSCIYDGKVITHHIDSAAYILGDEGSGCHMGKKILTDYVRGYMPLEVREKFWEIYGLTPDEVMDAVYSKPLANRFCASFSKFVYDNTVNVEYSKAIVQSAFEDFFRNLVSNYPGYRDYSFNCIGSVAYTFRNILEDTVKKYGMEMGQIIRSPIDDLVKFHLGAAQAS</sequence>
<dbReference type="CDD" id="cd24079">
    <property type="entry name" value="ASKHA_NBD_PG1100-like"/>
    <property type="match status" value="1"/>
</dbReference>
<keyword evidence="2" id="KW-1185">Reference proteome</keyword>
<dbReference type="InterPro" id="IPR052519">
    <property type="entry name" value="Euk-type_GlcNAc_Kinase"/>
</dbReference>
<comment type="caution">
    <text evidence="1">The sequence shown here is derived from an EMBL/GenBank/DDBJ whole genome shotgun (WGS) entry which is preliminary data.</text>
</comment>
<protein>
    <submittedName>
        <fullName evidence="1">ATPase</fullName>
    </submittedName>
</protein>
<dbReference type="InterPro" id="IPR043129">
    <property type="entry name" value="ATPase_NBD"/>
</dbReference>
<dbReference type="EMBL" id="BMER01000001">
    <property type="protein sequence ID" value="GGG79860.1"/>
    <property type="molecule type" value="Genomic_DNA"/>
</dbReference>
<proteinExistence type="predicted"/>
<dbReference type="PANTHER" id="PTHR43190">
    <property type="entry name" value="N-ACETYL-D-GLUCOSAMINE KINASE"/>
    <property type="match status" value="1"/>
</dbReference>
<dbReference type="SUPFAM" id="SSF53067">
    <property type="entry name" value="Actin-like ATPase domain"/>
    <property type="match status" value="2"/>
</dbReference>
<organism evidence="1 2">
    <name type="scientific">Parapedobacter pyrenivorans</name>
    <dbReference type="NCBI Taxonomy" id="1305674"/>
    <lineage>
        <taxon>Bacteria</taxon>
        <taxon>Pseudomonadati</taxon>
        <taxon>Bacteroidota</taxon>
        <taxon>Sphingobacteriia</taxon>
        <taxon>Sphingobacteriales</taxon>
        <taxon>Sphingobacteriaceae</taxon>
        <taxon>Parapedobacter</taxon>
    </lineage>
</organism>
<reference evidence="1" key="1">
    <citation type="journal article" date="2014" name="Int. J. Syst. Evol. Microbiol.">
        <title>Complete genome sequence of Corynebacterium casei LMG S-19264T (=DSM 44701T), isolated from a smear-ripened cheese.</title>
        <authorList>
            <consortium name="US DOE Joint Genome Institute (JGI-PGF)"/>
            <person name="Walter F."/>
            <person name="Albersmeier A."/>
            <person name="Kalinowski J."/>
            <person name="Ruckert C."/>
        </authorList>
    </citation>
    <scope>NUCLEOTIDE SEQUENCE</scope>
    <source>
        <strain evidence="1">CGMCC 1.12195</strain>
    </source>
</reference>
<name>A0A917HI08_9SPHI</name>
<dbReference type="Gene3D" id="1.10.720.160">
    <property type="match status" value="1"/>
</dbReference>
<evidence type="ECO:0000313" key="1">
    <source>
        <dbReference type="EMBL" id="GGG79860.1"/>
    </source>
</evidence>
<dbReference type="AlphaFoldDB" id="A0A917HI08"/>
<dbReference type="PANTHER" id="PTHR43190:SF3">
    <property type="entry name" value="N-ACETYL-D-GLUCOSAMINE KINASE"/>
    <property type="match status" value="1"/>
</dbReference>